<comment type="caution">
    <text evidence="1">The sequence shown here is derived from an EMBL/GenBank/DDBJ whole genome shotgun (WGS) entry which is preliminary data.</text>
</comment>
<name>A0AAD3XIF1_NEPGR</name>
<dbReference type="GO" id="GO:0010005">
    <property type="term" value="C:cortical microtubule, transverse to long axis"/>
    <property type="evidence" value="ECO:0007669"/>
    <property type="project" value="TreeGrafter"/>
</dbReference>
<evidence type="ECO:0000313" key="1">
    <source>
        <dbReference type="EMBL" id="GMH05728.1"/>
    </source>
</evidence>
<proteinExistence type="predicted"/>
<sequence length="158" mass="17581">MSNEGNWLAIQRQLLQLERQQAHLMNMFQDFTGKSHDNMVTSENRVRGLERVIEDMARDLSISSGRRVGALMPGFEGSSTRPIRVGPVRHGEGPSARSVWLALKDEATPEAIRVAREDNGTAKAARVAVPESSAEAMGGDNIKKEQEPIWISWKNAMR</sequence>
<dbReference type="PANTHER" id="PTHR31355">
    <property type="entry name" value="MICROTUBULE-ASSOCIATED PROTEIN TORTIFOLIA1"/>
    <property type="match status" value="1"/>
</dbReference>
<accession>A0AAD3XIF1</accession>
<dbReference type="EMBL" id="BSYO01000006">
    <property type="protein sequence ID" value="GMH05728.1"/>
    <property type="molecule type" value="Genomic_DNA"/>
</dbReference>
<dbReference type="PANTHER" id="PTHR31355:SF7">
    <property type="entry name" value="MICROTUBULE-ASSOCIATED PROTEIN TORTIFOLIA1"/>
    <property type="match status" value="1"/>
</dbReference>
<gene>
    <name evidence="1" type="ORF">Nepgr_007568</name>
</gene>
<dbReference type="GO" id="GO:0009826">
    <property type="term" value="P:unidimensional cell growth"/>
    <property type="evidence" value="ECO:0007669"/>
    <property type="project" value="TreeGrafter"/>
</dbReference>
<dbReference type="Proteomes" id="UP001279734">
    <property type="component" value="Unassembled WGS sequence"/>
</dbReference>
<organism evidence="1 2">
    <name type="scientific">Nepenthes gracilis</name>
    <name type="common">Slender pitcher plant</name>
    <dbReference type="NCBI Taxonomy" id="150966"/>
    <lineage>
        <taxon>Eukaryota</taxon>
        <taxon>Viridiplantae</taxon>
        <taxon>Streptophyta</taxon>
        <taxon>Embryophyta</taxon>
        <taxon>Tracheophyta</taxon>
        <taxon>Spermatophyta</taxon>
        <taxon>Magnoliopsida</taxon>
        <taxon>eudicotyledons</taxon>
        <taxon>Gunneridae</taxon>
        <taxon>Pentapetalae</taxon>
        <taxon>Caryophyllales</taxon>
        <taxon>Nepenthaceae</taxon>
        <taxon>Nepenthes</taxon>
    </lineage>
</organism>
<dbReference type="AlphaFoldDB" id="A0AAD3XIF1"/>
<dbReference type="GO" id="GO:0010031">
    <property type="term" value="P:circumnutation"/>
    <property type="evidence" value="ECO:0007669"/>
    <property type="project" value="TreeGrafter"/>
</dbReference>
<reference evidence="1" key="1">
    <citation type="submission" date="2023-05" db="EMBL/GenBank/DDBJ databases">
        <title>Nepenthes gracilis genome sequencing.</title>
        <authorList>
            <person name="Fukushima K."/>
        </authorList>
    </citation>
    <scope>NUCLEOTIDE SEQUENCE</scope>
    <source>
        <strain evidence="1">SING2019-196</strain>
    </source>
</reference>
<evidence type="ECO:0000313" key="2">
    <source>
        <dbReference type="Proteomes" id="UP001279734"/>
    </source>
</evidence>
<protein>
    <submittedName>
        <fullName evidence="1">Uncharacterized protein</fullName>
    </submittedName>
</protein>
<dbReference type="GO" id="GO:0008017">
    <property type="term" value="F:microtubule binding"/>
    <property type="evidence" value="ECO:0007669"/>
    <property type="project" value="InterPro"/>
</dbReference>
<dbReference type="InterPro" id="IPR033337">
    <property type="entry name" value="TORTIFOLIA1/SINE1-2"/>
</dbReference>
<keyword evidence="2" id="KW-1185">Reference proteome</keyword>